<dbReference type="Proteomes" id="UP000826012">
    <property type="component" value="Chromosome"/>
</dbReference>
<evidence type="ECO:0008006" key="4">
    <source>
        <dbReference type="Google" id="ProtNLM"/>
    </source>
</evidence>
<organism evidence="2 3">
    <name type="scientific">Mycobacterium senriense</name>
    <dbReference type="NCBI Taxonomy" id="2775496"/>
    <lineage>
        <taxon>Bacteria</taxon>
        <taxon>Bacillati</taxon>
        <taxon>Actinomycetota</taxon>
        <taxon>Actinomycetes</taxon>
        <taxon>Mycobacteriales</taxon>
        <taxon>Mycobacteriaceae</taxon>
        <taxon>Mycobacterium</taxon>
        <taxon>Mycobacterium avium complex (MAC)</taxon>
    </lineage>
</organism>
<protein>
    <recommendedName>
        <fullName evidence="4">Methyltransferase type 11 domain-containing protein</fullName>
    </recommendedName>
</protein>
<keyword evidence="3" id="KW-1185">Reference proteome</keyword>
<gene>
    <name evidence="2" type="ORF">MTY59_38200</name>
</gene>
<dbReference type="RefSeq" id="WP_221042532.1">
    <property type="nucleotide sequence ID" value="NZ_AP024828.1"/>
</dbReference>
<accession>A0ABM7SUL4</accession>
<feature type="region of interest" description="Disordered" evidence="1">
    <location>
        <begin position="250"/>
        <end position="285"/>
    </location>
</feature>
<evidence type="ECO:0000313" key="3">
    <source>
        <dbReference type="Proteomes" id="UP000826012"/>
    </source>
</evidence>
<evidence type="ECO:0000313" key="2">
    <source>
        <dbReference type="EMBL" id="BCZ23965.1"/>
    </source>
</evidence>
<evidence type="ECO:0000256" key="1">
    <source>
        <dbReference type="SAM" id="MobiDB-lite"/>
    </source>
</evidence>
<reference evidence="2 3" key="1">
    <citation type="submission" date="2021-07" db="EMBL/GenBank/DDBJ databases">
        <title>Complete genome sequence of nontuberculous Mycobacterium sp. TY59.</title>
        <authorList>
            <person name="Fukushima K."/>
        </authorList>
    </citation>
    <scope>NUCLEOTIDE SEQUENCE [LARGE SCALE GENOMIC DNA]</scope>
    <source>
        <strain evidence="2 3">TY59</strain>
    </source>
</reference>
<name>A0ABM7SUL4_9MYCO</name>
<proteinExistence type="predicted"/>
<dbReference type="EMBL" id="AP024828">
    <property type="protein sequence ID" value="BCZ23965.1"/>
    <property type="molecule type" value="Genomic_DNA"/>
</dbReference>
<dbReference type="Gene3D" id="3.40.50.150">
    <property type="entry name" value="Vaccinia Virus protein VP39"/>
    <property type="match status" value="1"/>
</dbReference>
<dbReference type="SUPFAM" id="SSF53335">
    <property type="entry name" value="S-adenosyl-L-methionine-dependent methyltransferases"/>
    <property type="match status" value="1"/>
</dbReference>
<sequence length="285" mass="31410">MMALSNIELSFLLEASRRGLLPQDCRLLEFGEAETTIDVTQAIPLLVAEGPRRAALLAETVPDGMSEVYADAKRIYKALFDFRSYNAIDLLPPNDYRLQQDLNLPFDLGTRFDVCINNGTSEHVFNQANCYKAIHDHTAPGGVMIHWTTCLGWVDHGLYNVQPGFFYDMATANGYEVLLAVLSSDSVMMPMIPGQITSEFVAAHPDIQDSLACAVLRKTTDEPFRFPLQGVYSFLKELTDRADPQRIAELMAAAHGGPSADQPRSGPPDNPIQDASPGELHRPEG</sequence>
<reference evidence="2 3" key="2">
    <citation type="submission" date="2021-07" db="EMBL/GenBank/DDBJ databases">
        <authorList>
            <person name="Matsumoto Y."/>
            <person name="Motooka D."/>
            <person name="Nakamura S."/>
        </authorList>
    </citation>
    <scope>NUCLEOTIDE SEQUENCE [LARGE SCALE GENOMIC DNA]</scope>
    <source>
        <strain evidence="2 3">TY59</strain>
    </source>
</reference>
<dbReference type="InterPro" id="IPR029063">
    <property type="entry name" value="SAM-dependent_MTases_sf"/>
</dbReference>